<proteinExistence type="predicted"/>
<protein>
    <submittedName>
        <fullName evidence="1">Aspartate/glutamate racemase family protein</fullName>
    </submittedName>
</protein>
<reference evidence="1 2" key="1">
    <citation type="journal article" date="2019" name="Int. J. Syst. Evol. Microbiol.">
        <title>The Global Catalogue of Microorganisms (GCM) 10K type strain sequencing project: providing services to taxonomists for standard genome sequencing and annotation.</title>
        <authorList>
            <consortium name="The Broad Institute Genomics Platform"/>
            <consortium name="The Broad Institute Genome Sequencing Center for Infectious Disease"/>
            <person name="Wu L."/>
            <person name="Ma J."/>
        </authorList>
    </citation>
    <scope>NUCLEOTIDE SEQUENCE [LARGE SCALE GENOMIC DNA]</scope>
    <source>
        <strain evidence="1 2">JCM 12149</strain>
    </source>
</reference>
<dbReference type="Gene3D" id="3.40.50.1860">
    <property type="match status" value="2"/>
</dbReference>
<dbReference type="RefSeq" id="WP_343750383.1">
    <property type="nucleotide sequence ID" value="NZ_BAAADM010000002.1"/>
</dbReference>
<gene>
    <name evidence="1" type="ORF">GCM10008983_00430</name>
</gene>
<comment type="caution">
    <text evidence="1">The sequence shown here is derived from an EMBL/GenBank/DDBJ whole genome shotgun (WGS) entry which is preliminary data.</text>
</comment>
<dbReference type="Proteomes" id="UP001501459">
    <property type="component" value="Unassembled WGS sequence"/>
</dbReference>
<dbReference type="EMBL" id="BAAADM010000002">
    <property type="protein sequence ID" value="GAA0428094.1"/>
    <property type="molecule type" value="Genomic_DNA"/>
</dbReference>
<accession>A0ABN0Z1W3</accession>
<dbReference type="InterPro" id="IPR001920">
    <property type="entry name" value="Asp/Glu_race"/>
</dbReference>
<evidence type="ECO:0000313" key="2">
    <source>
        <dbReference type="Proteomes" id="UP001501459"/>
    </source>
</evidence>
<organism evidence="1 2">
    <name type="scientific">Lentibacillus halophilus</name>
    <dbReference type="NCBI Taxonomy" id="295065"/>
    <lineage>
        <taxon>Bacteria</taxon>
        <taxon>Bacillati</taxon>
        <taxon>Bacillota</taxon>
        <taxon>Bacilli</taxon>
        <taxon>Bacillales</taxon>
        <taxon>Bacillaceae</taxon>
        <taxon>Lentibacillus</taxon>
    </lineage>
</organism>
<name>A0ABN0Z1W3_9BACI</name>
<sequence length="262" mass="29366">MNRSSTDREYGFIDNNSNNSVVVQKKGQYVSGYSIGILHLDNCWYPVIPGNVANLSTYDYPVRLKKVPNSNTSRILNGDPQMLDDVIKAAKELEEEGARAISSACGFFGNYQEDVSASVDIPVYLSSIIQVPWIYTGIKPNEKVGILTAYKEGMTQELFKNCGIYDSSRCVIKDLSHYAEFSAIIENRGSFNNEIVKQEVVDAAREMVNNHPEIGAILLECSDIPPYASDIQRDIKLPVFDFISLINWIHHSTAQKPYHGFL</sequence>
<dbReference type="NCBIfam" id="NF005679">
    <property type="entry name" value="PRK07475.1"/>
    <property type="match status" value="1"/>
</dbReference>
<keyword evidence="2" id="KW-1185">Reference proteome</keyword>
<evidence type="ECO:0000313" key="1">
    <source>
        <dbReference type="EMBL" id="GAA0428094.1"/>
    </source>
</evidence>